<dbReference type="Gene3D" id="2.60.300.12">
    <property type="entry name" value="HesB-like domain"/>
    <property type="match status" value="1"/>
</dbReference>
<reference evidence="1 2" key="1">
    <citation type="submission" date="2015-01" db="EMBL/GenBank/DDBJ databases">
        <title>Jeotgalibacillus campisalis genome sequencing.</title>
        <authorList>
            <person name="Goh K.M."/>
            <person name="Chan K.-G."/>
            <person name="Yaakop A.S."/>
            <person name="Ee R."/>
            <person name="Gan H.M."/>
            <person name="Chan C.S."/>
        </authorList>
    </citation>
    <scope>NUCLEOTIDE SEQUENCE [LARGE SCALE GENOMIC DNA]</scope>
    <source>
        <strain evidence="1 2">SF-57</strain>
    </source>
</reference>
<dbReference type="AlphaFoldDB" id="A0A0C2W876"/>
<evidence type="ECO:0008006" key="3">
    <source>
        <dbReference type="Google" id="ProtNLM"/>
    </source>
</evidence>
<sequence length="95" mass="10299">MIITDTAREAFQQLFQQHEAENVRVYFAGQGCGAPQLGLALDAPEENDIIQNVNSISVAIDPQVLILAENITLDVQDTPEGRGIVMTGLPENDCC</sequence>
<dbReference type="SUPFAM" id="SSF89360">
    <property type="entry name" value="HesB-like domain"/>
    <property type="match status" value="1"/>
</dbReference>
<dbReference type="PATRIC" id="fig|220754.4.peg.127"/>
<dbReference type="RefSeq" id="WP_041053563.1">
    <property type="nucleotide sequence ID" value="NZ_JXRR01000001.1"/>
</dbReference>
<gene>
    <name evidence="1" type="ORF">KR50_01250</name>
</gene>
<dbReference type="InterPro" id="IPR035903">
    <property type="entry name" value="HesB-like_dom_sf"/>
</dbReference>
<organism evidence="1 2">
    <name type="scientific">Jeotgalibacillus campisalis</name>
    <dbReference type="NCBI Taxonomy" id="220754"/>
    <lineage>
        <taxon>Bacteria</taxon>
        <taxon>Bacillati</taxon>
        <taxon>Bacillota</taxon>
        <taxon>Bacilli</taxon>
        <taxon>Bacillales</taxon>
        <taxon>Caryophanaceae</taxon>
        <taxon>Jeotgalibacillus</taxon>
    </lineage>
</organism>
<proteinExistence type="predicted"/>
<comment type="caution">
    <text evidence="1">The sequence shown here is derived from an EMBL/GenBank/DDBJ whole genome shotgun (WGS) entry which is preliminary data.</text>
</comment>
<accession>A0A0C2W876</accession>
<dbReference type="Proteomes" id="UP000031972">
    <property type="component" value="Unassembled WGS sequence"/>
</dbReference>
<name>A0A0C2W876_9BACL</name>
<keyword evidence="2" id="KW-1185">Reference proteome</keyword>
<protein>
    <recommendedName>
        <fullName evidence="3">Adhesin</fullName>
    </recommendedName>
</protein>
<dbReference type="OrthoDB" id="2355011at2"/>
<dbReference type="EMBL" id="JXRR01000001">
    <property type="protein sequence ID" value="KIL52796.1"/>
    <property type="molecule type" value="Genomic_DNA"/>
</dbReference>
<evidence type="ECO:0000313" key="1">
    <source>
        <dbReference type="EMBL" id="KIL52796.1"/>
    </source>
</evidence>
<evidence type="ECO:0000313" key="2">
    <source>
        <dbReference type="Proteomes" id="UP000031972"/>
    </source>
</evidence>